<dbReference type="Proteomes" id="UP000623419">
    <property type="component" value="Unassembled WGS sequence"/>
</dbReference>
<evidence type="ECO:0000313" key="3">
    <source>
        <dbReference type="Proteomes" id="UP000623419"/>
    </source>
</evidence>
<evidence type="ECO:0008006" key="4">
    <source>
        <dbReference type="Google" id="ProtNLM"/>
    </source>
</evidence>
<evidence type="ECO:0000256" key="1">
    <source>
        <dbReference type="SAM" id="MobiDB-lite"/>
    </source>
</evidence>
<feature type="compositionally biased region" description="Gly residues" evidence="1">
    <location>
        <begin position="193"/>
        <end position="202"/>
    </location>
</feature>
<proteinExistence type="predicted"/>
<reference evidence="3" key="1">
    <citation type="journal article" date="2019" name="Int. J. Syst. Evol. Microbiol.">
        <title>The Global Catalogue of Microorganisms (GCM) 10K type strain sequencing project: providing services to taxonomists for standard genome sequencing and annotation.</title>
        <authorList>
            <consortium name="The Broad Institute Genomics Platform"/>
            <consortium name="The Broad Institute Genome Sequencing Center for Infectious Disease"/>
            <person name="Wu L."/>
            <person name="Ma J."/>
        </authorList>
    </citation>
    <scope>NUCLEOTIDE SEQUENCE [LARGE SCALE GENOMIC DNA]</scope>
    <source>
        <strain evidence="3">CGMCC 1.15905</strain>
    </source>
</reference>
<feature type="region of interest" description="Disordered" evidence="1">
    <location>
        <begin position="1"/>
        <end position="57"/>
    </location>
</feature>
<gene>
    <name evidence="2" type="ORF">GCM10011521_27810</name>
</gene>
<protein>
    <recommendedName>
        <fullName evidence="4">Glycine zipper domain-containing protein</fullName>
    </recommendedName>
</protein>
<keyword evidence="3" id="KW-1185">Reference proteome</keyword>
<organism evidence="2 3">
    <name type="scientific">Arenimonas soli</name>
    <dbReference type="NCBI Taxonomy" id="2269504"/>
    <lineage>
        <taxon>Bacteria</taxon>
        <taxon>Pseudomonadati</taxon>
        <taxon>Pseudomonadota</taxon>
        <taxon>Gammaproteobacteria</taxon>
        <taxon>Lysobacterales</taxon>
        <taxon>Lysobacteraceae</taxon>
        <taxon>Arenimonas</taxon>
    </lineage>
</organism>
<comment type="caution">
    <text evidence="2">The sequence shown here is derived from an EMBL/GenBank/DDBJ whole genome shotgun (WGS) entry which is preliminary data.</text>
</comment>
<feature type="region of interest" description="Disordered" evidence="1">
    <location>
        <begin position="182"/>
        <end position="202"/>
    </location>
</feature>
<evidence type="ECO:0000313" key="2">
    <source>
        <dbReference type="EMBL" id="GGA87828.1"/>
    </source>
</evidence>
<sequence length="202" mass="21122">MAGWHGSCSASNGAASFRRVPPPQWRCRMNNYNDKMDKQDAKDRNLDPISKAPGSHPVGTGVGAVAGGASGAAVGAVAGPVGMVAGAAVGAVVGGLAGKGVAEGLNPTEEEAHWRAQYASESYYDKGRSYDDYAPAYRTGYEGRGLYAGKRFEDVETQLENDFVATRGQSTLEWAQARQASRAAWDRVDQAGAGRGNGSSAY</sequence>
<feature type="compositionally biased region" description="Basic and acidic residues" evidence="1">
    <location>
        <begin position="34"/>
        <end position="46"/>
    </location>
</feature>
<accession>A0ABQ1HSH4</accession>
<dbReference type="EMBL" id="BMKC01000004">
    <property type="protein sequence ID" value="GGA87828.1"/>
    <property type="molecule type" value="Genomic_DNA"/>
</dbReference>
<name>A0ABQ1HSH4_9GAMM</name>